<dbReference type="EMBL" id="JACARY010000016">
    <property type="protein sequence ID" value="NWD94859.1"/>
    <property type="molecule type" value="Genomic_DNA"/>
</dbReference>
<gene>
    <name evidence="1" type="ORF">HX871_10565</name>
</gene>
<accession>A0ABX2QSS1</accession>
<evidence type="ECO:0008006" key="3">
    <source>
        <dbReference type="Google" id="ProtNLM"/>
    </source>
</evidence>
<keyword evidence="2" id="KW-1185">Reference proteome</keyword>
<organism evidence="1 2">
    <name type="scientific">Pseudomonas reactans</name>
    <dbReference type="NCBI Taxonomy" id="117680"/>
    <lineage>
        <taxon>Bacteria</taxon>
        <taxon>Pseudomonadati</taxon>
        <taxon>Pseudomonadota</taxon>
        <taxon>Gammaproteobacteria</taxon>
        <taxon>Pseudomonadales</taxon>
        <taxon>Pseudomonadaceae</taxon>
        <taxon>Pseudomonas</taxon>
    </lineage>
</organism>
<sequence>MTQANPQAVQRQVHIDTIQTLFADAPTLRDVAQNSAQAYLDELFAPRKLTAEHLHVRTPLTGQATPYAYLPLADAVVARMVNHAATLYVPGHHDVMQKNGDSYEPSELTLFECEALVNERGALLLMSYQEQVQARWQTRWQPLVDALTDIVRTTPEQPGMSRHSRDTFCSLYFTNPGGGLAAPSGPLQVSTVHVRRQGAAADDSGEALPLWLLTATPSNAMALYSPASGVQLLDSQEDIAPLLADHLSPASQAPVAQWFVCDYPGLAPEALASCYCARQLSEIAAIDLTVRRTAQQYQALLDAITDTRRWFLSPLTAFGQSVHEAMPAWLFNAPPADRLQCARLLIDQVRQLNEAAGQHFFPDIPSLAAFAETALQACLDSEPRAAQLKVGAIHLIFGLPHAEPLTLSLVDWALETLGGFAGVPRAITLNGAQAPAWLNWQVLGGWRVKADIATVFGAILRQQFAKREGQKDWDLGVAGDHMLSQLKMLTLACKIQGLYGLTQHGYRMISDRAGGLLASARLLPLMLKGTEAGQTGTVQNMYVLQPREAQPGPCLLYRPLLHPMLQEFASTADLLAAIKAPGTLRDSLVAWLPAGRRSTFTPLLSSASEAELTLDVSEDVEEVQSLREAFYLALDTLGDWPESGGDALRWATFKPGDWSMPSGMMPLVQGVDTMSGWLGLLRSNLRGTPTSVDVLGNLAWVLAHRDSPTNVQLQLDMAPLMFATQQRAQTLPQMTQIPVPEAFSQPAKWGTVHSVEVWAVHGRQRARLNSEKLQALYDGAARDRAEAQTREVAMSQVLDNVVDTLTEAQGRQVREQYHKVLMDKLRALLMQLETLKLMRALAPRQGYEAQVCGLLEALVPTVRTLASLKERVIAAFDVQQVSLPDGQLASVQEDKRERLAAFKSIITWREEESRCLDELKTLIGCGAEAAKALTLAIVRPSLLALRAQHLRRLGRVVWRASLTGNAAMFVGMLSSTLLRAGYASQSHADLMDLLPSERIEVLESALQVYGESLDQLEFCRAMTPQAFDLEYLEELQTLTRELHDTAEKHLLEAIAHVAPGTLDASVSGHSLLRARNGDVYVARVIDATYEHTARLAELRDVSGELIGSLEQAADGLWEPLEAAAEAIACNPSGTLVEMIEQGKQTIAGVEQMLEKTQRMVPTAQCAHSLQVLLAVPAAYLLTCAEAMRRKLASAVNDRWPITRHLTAQRIEADWRAAAARLYEQGAQARIAVIRAHAPAQRGIEALLAGHEVRVLKQSGRFRLEDSADQYVQVYPVLDVHSGQPSGYIHLRYGHAAGRDDLFTDAYVKTPEQHQAIRQTVRPLSFKRWTLPDTASVLARHRSHVSRQFACRWMAEAGVLLS</sequence>
<proteinExistence type="predicted"/>
<dbReference type="Proteomes" id="UP000572863">
    <property type="component" value="Unassembled WGS sequence"/>
</dbReference>
<protein>
    <recommendedName>
        <fullName evidence="3">Toxin</fullName>
    </recommendedName>
</protein>
<evidence type="ECO:0000313" key="2">
    <source>
        <dbReference type="Proteomes" id="UP000572863"/>
    </source>
</evidence>
<name>A0ABX2QSS1_9PSED</name>
<comment type="caution">
    <text evidence="1">The sequence shown here is derived from an EMBL/GenBank/DDBJ whole genome shotgun (WGS) entry which is preliminary data.</text>
</comment>
<evidence type="ECO:0000313" key="1">
    <source>
        <dbReference type="EMBL" id="NWD94859.1"/>
    </source>
</evidence>
<dbReference type="RefSeq" id="WP_177059422.1">
    <property type="nucleotide sequence ID" value="NZ_JACARY010000016.1"/>
</dbReference>
<reference evidence="1 2" key="1">
    <citation type="submission" date="2020-04" db="EMBL/GenBank/DDBJ databases">
        <title>Molecular characterization of pseudomonads from Agaricus bisporus reveal novel blotch 2 pathogens in Western Europe.</title>
        <authorList>
            <person name="Taparia T."/>
            <person name="Krijger M."/>
            <person name="Haynes E."/>
            <person name="Elpinstone J.G."/>
            <person name="Noble R."/>
            <person name="Van Der Wolf J."/>
        </authorList>
    </citation>
    <scope>NUCLEOTIDE SEQUENCE [LARGE SCALE GENOMIC DNA]</scope>
    <source>
        <strain evidence="1 2">P7774</strain>
    </source>
</reference>